<evidence type="ECO:0000313" key="2">
    <source>
        <dbReference type="EMBL" id="KAK1322945.1"/>
    </source>
</evidence>
<gene>
    <name evidence="2" type="ORF">QJS10_CPA02g00076</name>
</gene>
<dbReference type="Pfam" id="PF14309">
    <property type="entry name" value="DUF4378"/>
    <property type="match status" value="1"/>
</dbReference>
<name>A0AAV9FAH5_ACOCL</name>
<dbReference type="EMBL" id="JAUJYO010000002">
    <property type="protein sequence ID" value="KAK1322945.1"/>
    <property type="molecule type" value="Genomic_DNA"/>
</dbReference>
<sequence>MAIQAKPSPVRRLFELLEDQQEPFLLDIYLLENGFLNKLKNLENSPGVGLAVHPPRACKGHLVMILIDVKLEREEDNHKQFSPVSVLELSCNEGSPVHSKEENPSISSFNPTNKASEDFPVSESLLEFLFHSLHEKPMWVLKQTKQLLVDCVKESKENNQQKRQGRCSDEETICEEVLLWAKQGGDPTNTAQMAGLAIASSTKEWKQLHDEMDEVGIDIGDAIFEEIIDEVISEMLDFFCSHRRDVDFIFS</sequence>
<feature type="domain" description="DUF4378" evidence="1">
    <location>
        <begin position="121"/>
        <end position="230"/>
    </location>
</feature>
<comment type="caution">
    <text evidence="2">The sequence shown here is derived from an EMBL/GenBank/DDBJ whole genome shotgun (WGS) entry which is preliminary data.</text>
</comment>
<evidence type="ECO:0000259" key="1">
    <source>
        <dbReference type="Pfam" id="PF14309"/>
    </source>
</evidence>
<dbReference type="PANTHER" id="PTHR37613">
    <property type="entry name" value="DUF4378 DOMAIN PROTEIN"/>
    <property type="match status" value="1"/>
</dbReference>
<protein>
    <recommendedName>
        <fullName evidence="1">DUF4378 domain-containing protein</fullName>
    </recommendedName>
</protein>
<proteinExistence type="predicted"/>
<reference evidence="2" key="2">
    <citation type="submission" date="2023-06" db="EMBL/GenBank/DDBJ databases">
        <authorList>
            <person name="Ma L."/>
            <person name="Liu K.-W."/>
            <person name="Li Z."/>
            <person name="Hsiao Y.-Y."/>
            <person name="Qi Y."/>
            <person name="Fu T."/>
            <person name="Tang G."/>
            <person name="Zhang D."/>
            <person name="Sun W.-H."/>
            <person name="Liu D.-K."/>
            <person name="Li Y."/>
            <person name="Chen G.-Z."/>
            <person name="Liu X.-D."/>
            <person name="Liao X.-Y."/>
            <person name="Jiang Y.-T."/>
            <person name="Yu X."/>
            <person name="Hao Y."/>
            <person name="Huang J."/>
            <person name="Zhao X.-W."/>
            <person name="Ke S."/>
            <person name="Chen Y.-Y."/>
            <person name="Wu W.-L."/>
            <person name="Hsu J.-L."/>
            <person name="Lin Y.-F."/>
            <person name="Huang M.-D."/>
            <person name="Li C.-Y."/>
            <person name="Huang L."/>
            <person name="Wang Z.-W."/>
            <person name="Zhao X."/>
            <person name="Zhong W.-Y."/>
            <person name="Peng D.-H."/>
            <person name="Ahmad S."/>
            <person name="Lan S."/>
            <person name="Zhang J.-S."/>
            <person name="Tsai W.-C."/>
            <person name="Van De Peer Y."/>
            <person name="Liu Z.-J."/>
        </authorList>
    </citation>
    <scope>NUCLEOTIDE SEQUENCE</scope>
    <source>
        <strain evidence="2">CP</strain>
        <tissue evidence="2">Leaves</tissue>
    </source>
</reference>
<keyword evidence="3" id="KW-1185">Reference proteome</keyword>
<organism evidence="2 3">
    <name type="scientific">Acorus calamus</name>
    <name type="common">Sweet flag</name>
    <dbReference type="NCBI Taxonomy" id="4465"/>
    <lineage>
        <taxon>Eukaryota</taxon>
        <taxon>Viridiplantae</taxon>
        <taxon>Streptophyta</taxon>
        <taxon>Embryophyta</taxon>
        <taxon>Tracheophyta</taxon>
        <taxon>Spermatophyta</taxon>
        <taxon>Magnoliopsida</taxon>
        <taxon>Liliopsida</taxon>
        <taxon>Acoraceae</taxon>
        <taxon>Acorus</taxon>
    </lineage>
</organism>
<reference evidence="2" key="1">
    <citation type="journal article" date="2023" name="Nat. Commun.">
        <title>Diploid and tetraploid genomes of Acorus and the evolution of monocots.</title>
        <authorList>
            <person name="Ma L."/>
            <person name="Liu K.W."/>
            <person name="Li Z."/>
            <person name="Hsiao Y.Y."/>
            <person name="Qi Y."/>
            <person name="Fu T."/>
            <person name="Tang G.D."/>
            <person name="Zhang D."/>
            <person name="Sun W.H."/>
            <person name="Liu D.K."/>
            <person name="Li Y."/>
            <person name="Chen G.Z."/>
            <person name="Liu X.D."/>
            <person name="Liao X.Y."/>
            <person name="Jiang Y.T."/>
            <person name="Yu X."/>
            <person name="Hao Y."/>
            <person name="Huang J."/>
            <person name="Zhao X.W."/>
            <person name="Ke S."/>
            <person name="Chen Y.Y."/>
            <person name="Wu W.L."/>
            <person name="Hsu J.L."/>
            <person name="Lin Y.F."/>
            <person name="Huang M.D."/>
            <person name="Li C.Y."/>
            <person name="Huang L."/>
            <person name="Wang Z.W."/>
            <person name="Zhao X."/>
            <person name="Zhong W.Y."/>
            <person name="Peng D.H."/>
            <person name="Ahmad S."/>
            <person name="Lan S."/>
            <person name="Zhang J.S."/>
            <person name="Tsai W.C."/>
            <person name="Van de Peer Y."/>
            <person name="Liu Z.J."/>
        </authorList>
    </citation>
    <scope>NUCLEOTIDE SEQUENCE</scope>
    <source>
        <strain evidence="2">CP</strain>
    </source>
</reference>
<evidence type="ECO:0000313" key="3">
    <source>
        <dbReference type="Proteomes" id="UP001180020"/>
    </source>
</evidence>
<dbReference type="Proteomes" id="UP001180020">
    <property type="component" value="Unassembled WGS sequence"/>
</dbReference>
<accession>A0AAV9FAH5</accession>
<dbReference type="InterPro" id="IPR025486">
    <property type="entry name" value="DUF4378"/>
</dbReference>
<dbReference type="PANTHER" id="PTHR37613:SF4">
    <property type="entry name" value="DUF4378 DOMAIN-CONTAINING PROTEIN"/>
    <property type="match status" value="1"/>
</dbReference>
<dbReference type="AlphaFoldDB" id="A0AAV9FAH5"/>